<gene>
    <name evidence="2" type="ORF">V8G56_10625</name>
</gene>
<dbReference type="EMBL" id="JBAWKC010000003">
    <property type="protein sequence ID" value="MFH6769191.1"/>
    <property type="molecule type" value="Genomic_DNA"/>
</dbReference>
<organism evidence="2 3">
    <name type="scientific">Gaetbulibacter aquiaggeris</name>
    <dbReference type="NCBI Taxonomy" id="1735373"/>
    <lineage>
        <taxon>Bacteria</taxon>
        <taxon>Pseudomonadati</taxon>
        <taxon>Bacteroidota</taxon>
        <taxon>Flavobacteriia</taxon>
        <taxon>Flavobacteriales</taxon>
        <taxon>Flavobacteriaceae</taxon>
        <taxon>Gaetbulibacter</taxon>
    </lineage>
</organism>
<sequence>MFTFEQYLGFLAFLTILTIGFWLMIFLITFVIPYWIVGSSIERIKEIRAERKAKD</sequence>
<accession>A0ABW7MQS4</accession>
<keyword evidence="1" id="KW-1133">Transmembrane helix</keyword>
<evidence type="ECO:0000313" key="3">
    <source>
        <dbReference type="Proteomes" id="UP001610104"/>
    </source>
</evidence>
<evidence type="ECO:0008006" key="4">
    <source>
        <dbReference type="Google" id="ProtNLM"/>
    </source>
</evidence>
<proteinExistence type="predicted"/>
<evidence type="ECO:0000313" key="2">
    <source>
        <dbReference type="EMBL" id="MFH6769191.1"/>
    </source>
</evidence>
<feature type="transmembrane region" description="Helical" evidence="1">
    <location>
        <begin position="12"/>
        <end position="37"/>
    </location>
</feature>
<name>A0ABW7MQS4_9FLAO</name>
<keyword evidence="3" id="KW-1185">Reference proteome</keyword>
<protein>
    <recommendedName>
        <fullName evidence="4">Fumarate hydratase</fullName>
    </recommendedName>
</protein>
<dbReference type="Proteomes" id="UP001610104">
    <property type="component" value="Unassembled WGS sequence"/>
</dbReference>
<reference evidence="2 3" key="1">
    <citation type="submission" date="2024-02" db="EMBL/GenBank/DDBJ databases">
        <title>A Gaetbulibacter species isolated from tidal flats and genomic insights of their niches.</title>
        <authorList>
            <person name="Ye Y."/>
        </authorList>
    </citation>
    <scope>NUCLEOTIDE SEQUENCE [LARGE SCALE GENOMIC DNA]</scope>
    <source>
        <strain evidence="2 3">KEM-8</strain>
    </source>
</reference>
<evidence type="ECO:0000256" key="1">
    <source>
        <dbReference type="SAM" id="Phobius"/>
    </source>
</evidence>
<keyword evidence="1" id="KW-0472">Membrane</keyword>
<comment type="caution">
    <text evidence="2">The sequence shown here is derived from an EMBL/GenBank/DDBJ whole genome shotgun (WGS) entry which is preliminary data.</text>
</comment>
<keyword evidence="1" id="KW-0812">Transmembrane</keyword>
<dbReference type="RefSeq" id="WP_395438431.1">
    <property type="nucleotide sequence ID" value="NZ_JBAWKC010000003.1"/>
</dbReference>